<evidence type="ECO:0000259" key="1">
    <source>
        <dbReference type="Pfam" id="PF00534"/>
    </source>
</evidence>
<keyword evidence="3" id="KW-0328">Glycosyltransferase</keyword>
<evidence type="ECO:0000313" key="4">
    <source>
        <dbReference type="Proteomes" id="UP000503169"/>
    </source>
</evidence>
<dbReference type="EMBL" id="CP050919">
    <property type="protein sequence ID" value="QIX57716.1"/>
    <property type="molecule type" value="Genomic_DNA"/>
</dbReference>
<feature type="domain" description="Glycosyl transferase family 1" evidence="1">
    <location>
        <begin position="178"/>
        <end position="301"/>
    </location>
</feature>
<dbReference type="PANTHER" id="PTHR45947:SF3">
    <property type="entry name" value="SULFOQUINOVOSYL TRANSFERASE SQD2"/>
    <property type="match status" value="1"/>
</dbReference>
<dbReference type="Pfam" id="PF00534">
    <property type="entry name" value="Glycos_transf_1"/>
    <property type="match status" value="1"/>
</dbReference>
<keyword evidence="3" id="KW-0808">Transferase</keyword>
<proteinExistence type="predicted"/>
<feature type="domain" description="Glycosyltransferase subfamily 4-like N-terminal" evidence="2">
    <location>
        <begin position="20"/>
        <end position="169"/>
    </location>
</feature>
<evidence type="ECO:0000259" key="2">
    <source>
        <dbReference type="Pfam" id="PF13439"/>
    </source>
</evidence>
<accession>A0AAJ4KVB2</accession>
<dbReference type="Proteomes" id="UP000503169">
    <property type="component" value="Chromosome"/>
</dbReference>
<evidence type="ECO:0000313" key="3">
    <source>
        <dbReference type="EMBL" id="QIX57716.1"/>
    </source>
</evidence>
<dbReference type="Pfam" id="PF13439">
    <property type="entry name" value="Glyco_transf_4"/>
    <property type="match status" value="1"/>
</dbReference>
<dbReference type="EC" id="2.4.-.-" evidence="3"/>
<dbReference type="InterPro" id="IPR028098">
    <property type="entry name" value="Glyco_trans_4-like_N"/>
</dbReference>
<gene>
    <name evidence="3" type="primary">epsF_1</name>
    <name evidence="3" type="ORF">HCY95_00110</name>
</gene>
<sequence length="365" mass="42794">MIRVLQLTDTIEKRNGRMSVVMNIYRKIDRNKVQFDFLVTDYGCENYYDEITRLGGNVYFLPCEKLSLKEIKKTFFKVLNLRKYDYVHYHALSKWGECISYAKRLNINVIVHSHATKMSDTFIKSIRNRLFSLNTLSCADKRVAVSPEAGRELFLWEKFTYIPNMIDYDKFKYSNITRNKIREKYNFSNDDKVIGIVGRISKQKNQKFALAVLRQLIKENKNYKLLVIGEYDDKGKKYFQMLKSLIRKYGLERNVIFTGMVLNVWEYYSSLDLLWIPSLYEGMPTVAIEAEANGVPIILSSQITKSLKINGNVSYLKVNNCSLGSWVSLSKRQINSREFNSISNVKETIFNSKRVLTQWMRLYGL</sequence>
<dbReference type="Gene3D" id="3.40.50.2000">
    <property type="entry name" value="Glycogen Phosphorylase B"/>
    <property type="match status" value="2"/>
</dbReference>
<dbReference type="InterPro" id="IPR050194">
    <property type="entry name" value="Glycosyltransferase_grp1"/>
</dbReference>
<reference evidence="3 4" key="1">
    <citation type="submission" date="2020-04" db="EMBL/GenBank/DDBJ databases">
        <title>Novel strain L. Fermentum HFD1 producer antibacterial peptides.</title>
        <authorList>
            <person name="Ozhegov G.D."/>
            <person name="Pavlova A.S."/>
            <person name="Zhuravleva D.E."/>
            <person name="Gogoleva N.V."/>
            <person name="Shagimardanova E.I."/>
            <person name="Markelova M.I."/>
            <person name="Yarullina D.R."/>
            <person name="Kayumov A.R."/>
        </authorList>
    </citation>
    <scope>NUCLEOTIDE SEQUENCE [LARGE SCALE GENOMIC DNA]</scope>
    <source>
        <strain evidence="3 4">HFD1</strain>
    </source>
</reference>
<dbReference type="SUPFAM" id="SSF53756">
    <property type="entry name" value="UDP-Glycosyltransferase/glycogen phosphorylase"/>
    <property type="match status" value="1"/>
</dbReference>
<name>A0AAJ4KVB2_LIMFE</name>
<dbReference type="AlphaFoldDB" id="A0AAJ4KVB2"/>
<dbReference type="InterPro" id="IPR001296">
    <property type="entry name" value="Glyco_trans_1"/>
</dbReference>
<dbReference type="PANTHER" id="PTHR45947">
    <property type="entry name" value="SULFOQUINOVOSYL TRANSFERASE SQD2"/>
    <property type="match status" value="1"/>
</dbReference>
<protein>
    <submittedName>
        <fullName evidence="3">Glycosyltransferase EpsF</fullName>
        <ecNumber evidence="3">2.4.-.-</ecNumber>
    </submittedName>
</protein>
<dbReference type="GO" id="GO:0016757">
    <property type="term" value="F:glycosyltransferase activity"/>
    <property type="evidence" value="ECO:0007669"/>
    <property type="project" value="UniProtKB-KW"/>
</dbReference>
<organism evidence="3 4">
    <name type="scientific">Limosilactobacillus fermentum</name>
    <name type="common">Lactobacillus fermentum</name>
    <dbReference type="NCBI Taxonomy" id="1613"/>
    <lineage>
        <taxon>Bacteria</taxon>
        <taxon>Bacillati</taxon>
        <taxon>Bacillota</taxon>
        <taxon>Bacilli</taxon>
        <taxon>Lactobacillales</taxon>
        <taxon>Lactobacillaceae</taxon>
        <taxon>Limosilactobacillus</taxon>
    </lineage>
</organism>